<accession>A0ABW2XT39</accession>
<dbReference type="SUPFAM" id="SSF55060">
    <property type="entry name" value="GHMP Kinase, C-terminal domain"/>
    <property type="match status" value="1"/>
</dbReference>
<dbReference type="Proteomes" id="UP001597063">
    <property type="component" value="Unassembled WGS sequence"/>
</dbReference>
<dbReference type="RefSeq" id="WP_378324422.1">
    <property type="nucleotide sequence ID" value="NZ_JBHTGP010000015.1"/>
</dbReference>
<dbReference type="EMBL" id="JBHTGP010000015">
    <property type="protein sequence ID" value="MFD0688992.1"/>
    <property type="molecule type" value="Genomic_DNA"/>
</dbReference>
<comment type="caution">
    <text evidence="1">The sequence shown here is derived from an EMBL/GenBank/DDBJ whole genome shotgun (WGS) entry which is preliminary data.</text>
</comment>
<keyword evidence="2" id="KW-1185">Reference proteome</keyword>
<dbReference type="SUPFAM" id="SSF54211">
    <property type="entry name" value="Ribosomal protein S5 domain 2-like"/>
    <property type="match status" value="1"/>
</dbReference>
<protein>
    <submittedName>
        <fullName evidence="1">Uncharacterized protein</fullName>
    </submittedName>
</protein>
<organism evidence="1 2">
    <name type="scientific">Actinomadura fibrosa</name>
    <dbReference type="NCBI Taxonomy" id="111802"/>
    <lineage>
        <taxon>Bacteria</taxon>
        <taxon>Bacillati</taxon>
        <taxon>Actinomycetota</taxon>
        <taxon>Actinomycetes</taxon>
        <taxon>Streptosporangiales</taxon>
        <taxon>Thermomonosporaceae</taxon>
        <taxon>Actinomadura</taxon>
    </lineage>
</organism>
<reference evidence="2" key="1">
    <citation type="journal article" date="2019" name="Int. J. Syst. Evol. Microbiol.">
        <title>The Global Catalogue of Microorganisms (GCM) 10K type strain sequencing project: providing services to taxonomists for standard genome sequencing and annotation.</title>
        <authorList>
            <consortium name="The Broad Institute Genomics Platform"/>
            <consortium name="The Broad Institute Genome Sequencing Center for Infectious Disease"/>
            <person name="Wu L."/>
            <person name="Ma J."/>
        </authorList>
    </citation>
    <scope>NUCLEOTIDE SEQUENCE [LARGE SCALE GENOMIC DNA]</scope>
    <source>
        <strain evidence="2">JCM 9371</strain>
    </source>
</reference>
<dbReference type="InterPro" id="IPR020568">
    <property type="entry name" value="Ribosomal_Su5_D2-typ_SF"/>
</dbReference>
<sequence length="290" mass="29796">MIDLATAPELRITAYFYERIYGTAPATVRRAQAALPLLDGLTVALPWGAVVAAGPTGDRSVALYSMNHHADRFTAPTGSLTDAPRWAGEAVTALRAHSAPVPGTNLLLNRELPAETGLLTGTETITATSLALRDLHGPPAVAFSAPPAREAHALLRTAGGTEHLPCDLASAGLRLLLITLTVPRVPGPRPHLAAAPSTTRRAAAALRAGRPADLGPLLTEAHIPGCPTADLALSTALAAGALGGRSLGPTLITLTPLTTVPHIRAAVTAALTPHLPHPPRYLTTTPAPPS</sequence>
<proteinExistence type="predicted"/>
<name>A0ABW2XT39_9ACTN</name>
<evidence type="ECO:0000313" key="1">
    <source>
        <dbReference type="EMBL" id="MFD0688992.1"/>
    </source>
</evidence>
<evidence type="ECO:0000313" key="2">
    <source>
        <dbReference type="Proteomes" id="UP001597063"/>
    </source>
</evidence>
<dbReference type="InterPro" id="IPR036554">
    <property type="entry name" value="GHMP_kinase_C_sf"/>
</dbReference>
<gene>
    <name evidence="1" type="ORF">ACFQZM_31190</name>
</gene>